<gene>
    <name evidence="1" type="ORF">METZ01_LOCUS51824</name>
</gene>
<proteinExistence type="predicted"/>
<dbReference type="AlphaFoldDB" id="A0A381S4H6"/>
<name>A0A381S4H6_9ZZZZ</name>
<protein>
    <submittedName>
        <fullName evidence="1">Uncharacterized protein</fullName>
    </submittedName>
</protein>
<accession>A0A381S4H6</accession>
<organism evidence="1">
    <name type="scientific">marine metagenome</name>
    <dbReference type="NCBI Taxonomy" id="408172"/>
    <lineage>
        <taxon>unclassified sequences</taxon>
        <taxon>metagenomes</taxon>
        <taxon>ecological metagenomes</taxon>
    </lineage>
</organism>
<reference evidence="1" key="1">
    <citation type="submission" date="2018-05" db="EMBL/GenBank/DDBJ databases">
        <authorList>
            <person name="Lanie J.A."/>
            <person name="Ng W.-L."/>
            <person name="Kazmierczak K.M."/>
            <person name="Andrzejewski T.M."/>
            <person name="Davidsen T.M."/>
            <person name="Wayne K.J."/>
            <person name="Tettelin H."/>
            <person name="Glass J.I."/>
            <person name="Rusch D."/>
            <person name="Podicherti R."/>
            <person name="Tsui H.-C.T."/>
            <person name="Winkler M.E."/>
        </authorList>
    </citation>
    <scope>NUCLEOTIDE SEQUENCE</scope>
</reference>
<sequence>MCTRKFVLGTALSIIVLLVVANVSAQDTNPRFGVWRNQSNPNNVMTYEPYGDGGMKITVATTRNGNTSEWSYVTLFDGAFHPVEGQENSETAVEFIDEQSTRIYNKRNGVVGQIIINTLSEDGNTINNEYVRMSADGKITGVGHAVYERIQ</sequence>
<evidence type="ECO:0000313" key="1">
    <source>
        <dbReference type="EMBL" id="SUZ98970.1"/>
    </source>
</evidence>
<dbReference type="EMBL" id="UINC01002655">
    <property type="protein sequence ID" value="SUZ98970.1"/>
    <property type="molecule type" value="Genomic_DNA"/>
</dbReference>